<evidence type="ECO:0000313" key="2">
    <source>
        <dbReference type="EMBL" id="CAL1598703.1"/>
    </source>
</evidence>
<gene>
    <name evidence="2" type="ORF">KC01_LOCUS27066</name>
</gene>
<keyword evidence="3" id="KW-1185">Reference proteome</keyword>
<sequence length="101" mass="10881">MFALPPPRRRGLDGVPRPAGTSATAAVATPARTSKDRERAESPGAPPNTSVRQQTRGEQVFHHPLRTDGLRPRETTEKAVRNVTTGARLGGGLCERRKAAF</sequence>
<reference evidence="2 3" key="1">
    <citation type="submission" date="2024-04" db="EMBL/GenBank/DDBJ databases">
        <authorList>
            <person name="Waldvogel A.-M."/>
            <person name="Schoenle A."/>
        </authorList>
    </citation>
    <scope>NUCLEOTIDE SEQUENCE [LARGE SCALE GENOMIC DNA]</scope>
</reference>
<feature type="region of interest" description="Disordered" evidence="1">
    <location>
        <begin position="1"/>
        <end position="61"/>
    </location>
</feature>
<name>A0AAV2LC40_KNICA</name>
<dbReference type="Proteomes" id="UP001497482">
    <property type="component" value="Chromosome 22"/>
</dbReference>
<accession>A0AAV2LC40</accession>
<proteinExistence type="predicted"/>
<feature type="compositionally biased region" description="Polar residues" evidence="1">
    <location>
        <begin position="47"/>
        <end position="57"/>
    </location>
</feature>
<dbReference type="AlphaFoldDB" id="A0AAV2LC40"/>
<organism evidence="2 3">
    <name type="scientific">Knipowitschia caucasica</name>
    <name type="common">Caucasian dwarf goby</name>
    <name type="synonym">Pomatoschistus caucasicus</name>
    <dbReference type="NCBI Taxonomy" id="637954"/>
    <lineage>
        <taxon>Eukaryota</taxon>
        <taxon>Metazoa</taxon>
        <taxon>Chordata</taxon>
        <taxon>Craniata</taxon>
        <taxon>Vertebrata</taxon>
        <taxon>Euteleostomi</taxon>
        <taxon>Actinopterygii</taxon>
        <taxon>Neopterygii</taxon>
        <taxon>Teleostei</taxon>
        <taxon>Neoteleostei</taxon>
        <taxon>Acanthomorphata</taxon>
        <taxon>Gobiaria</taxon>
        <taxon>Gobiiformes</taxon>
        <taxon>Gobioidei</taxon>
        <taxon>Gobiidae</taxon>
        <taxon>Gobiinae</taxon>
        <taxon>Knipowitschia</taxon>
    </lineage>
</organism>
<protein>
    <submittedName>
        <fullName evidence="2">Uncharacterized protein</fullName>
    </submittedName>
</protein>
<dbReference type="EMBL" id="OZ035844">
    <property type="protein sequence ID" value="CAL1598703.1"/>
    <property type="molecule type" value="Genomic_DNA"/>
</dbReference>
<evidence type="ECO:0000313" key="3">
    <source>
        <dbReference type="Proteomes" id="UP001497482"/>
    </source>
</evidence>
<evidence type="ECO:0000256" key="1">
    <source>
        <dbReference type="SAM" id="MobiDB-lite"/>
    </source>
</evidence>